<reference evidence="7 8" key="1">
    <citation type="submission" date="2018-10" db="EMBL/GenBank/DDBJ databases">
        <title>Marmoricola sp. 4Q3S-7 whole genome shotgun sequence.</title>
        <authorList>
            <person name="Li F."/>
        </authorList>
    </citation>
    <scope>NUCLEOTIDE SEQUENCE [LARGE SCALE GENOMIC DNA]</scope>
    <source>
        <strain evidence="7 8">4Q3S-7</strain>
    </source>
</reference>
<dbReference type="OrthoDB" id="7375466at2"/>
<evidence type="ECO:0000256" key="2">
    <source>
        <dbReference type="ARBA" id="ARBA00022692"/>
    </source>
</evidence>
<dbReference type="PROSITE" id="PS50850">
    <property type="entry name" value="MFS"/>
    <property type="match status" value="1"/>
</dbReference>
<feature type="transmembrane region" description="Helical" evidence="5">
    <location>
        <begin position="116"/>
        <end position="137"/>
    </location>
</feature>
<feature type="transmembrane region" description="Helical" evidence="5">
    <location>
        <begin position="454"/>
        <end position="471"/>
    </location>
</feature>
<sequence>MALLSRSAVAPLHRSNGPLGLTGPGLVVLLIGAFLPVMSFFIVNVTLPAIGRDLHASAAALQLVVACYGITNAALVVVGGRLGDGLGRRRLFVVGLTGFTVTALLSGFAPTLPALLVARAAQGVFAALLTPQVLSTITATRQGEERARAIGFFGASAGLAAAAGQVLGGWLVEADVAGLGWRANFLVAVPVGLVALALTRRTVPETRAEDRLPVDATGATLLGGTLVVLLFPLSEGRPLHWPFWIWAVLAVVVPIGVGLGYHQTRAERLGRTPLVPPSVLALREMRIGLANGLAFFTSFGGFMFVFALATQTGAGLSPLEGGLALGPFALAFLVVSIAGPRLQRRWGPSIIARGWVLSAVGYAATAGVAAGVWPHVDPVNLAGPLVLVGLGNGLVMLPLMGVVLGQVPTHQAGLASGLLITTQQTCLALGAATVGTLYLALAGGSLGAGRALEIVSLLLAVVGVLMVPVALRLRPRRQPVVAAYREELAEAA</sequence>
<evidence type="ECO:0000259" key="6">
    <source>
        <dbReference type="PROSITE" id="PS50850"/>
    </source>
</evidence>
<dbReference type="InterPro" id="IPR020846">
    <property type="entry name" value="MFS_dom"/>
</dbReference>
<dbReference type="RefSeq" id="WP_121805397.1">
    <property type="nucleotide sequence ID" value="NZ_RDBE01000006.1"/>
</dbReference>
<comment type="subcellular location">
    <subcellularLocation>
        <location evidence="1">Cell membrane</location>
        <topology evidence="1">Multi-pass membrane protein</topology>
    </subcellularLocation>
</comment>
<keyword evidence="4 5" id="KW-0472">Membrane</keyword>
<feature type="transmembrane region" description="Helical" evidence="5">
    <location>
        <begin position="321"/>
        <end position="338"/>
    </location>
</feature>
<keyword evidence="3 5" id="KW-1133">Transmembrane helix</keyword>
<name>A0A3L8P3N1_9ACTN</name>
<evidence type="ECO:0000256" key="4">
    <source>
        <dbReference type="ARBA" id="ARBA00023136"/>
    </source>
</evidence>
<accession>A0A3L8P3N1</accession>
<feature type="transmembrane region" description="Helical" evidence="5">
    <location>
        <begin position="91"/>
        <end position="110"/>
    </location>
</feature>
<dbReference type="InterPro" id="IPR036259">
    <property type="entry name" value="MFS_trans_sf"/>
</dbReference>
<dbReference type="PANTHER" id="PTHR42718">
    <property type="entry name" value="MAJOR FACILITATOR SUPERFAMILY MULTIDRUG TRANSPORTER MFSC"/>
    <property type="match status" value="1"/>
</dbReference>
<dbReference type="GO" id="GO:0005886">
    <property type="term" value="C:plasma membrane"/>
    <property type="evidence" value="ECO:0007669"/>
    <property type="project" value="UniProtKB-SubCell"/>
</dbReference>
<feature type="transmembrane region" description="Helical" evidence="5">
    <location>
        <begin position="212"/>
        <end position="231"/>
    </location>
</feature>
<feature type="transmembrane region" description="Helical" evidence="5">
    <location>
        <begin position="149"/>
        <end position="171"/>
    </location>
</feature>
<dbReference type="AlphaFoldDB" id="A0A3L8P3N1"/>
<evidence type="ECO:0000256" key="3">
    <source>
        <dbReference type="ARBA" id="ARBA00022989"/>
    </source>
</evidence>
<dbReference type="GO" id="GO:0022857">
    <property type="term" value="F:transmembrane transporter activity"/>
    <property type="evidence" value="ECO:0007669"/>
    <property type="project" value="InterPro"/>
</dbReference>
<feature type="transmembrane region" description="Helical" evidence="5">
    <location>
        <begin position="289"/>
        <end position="309"/>
    </location>
</feature>
<dbReference type="SUPFAM" id="SSF103473">
    <property type="entry name" value="MFS general substrate transporter"/>
    <property type="match status" value="2"/>
</dbReference>
<feature type="transmembrane region" description="Helical" evidence="5">
    <location>
        <begin position="350"/>
        <end position="373"/>
    </location>
</feature>
<proteinExistence type="predicted"/>
<feature type="domain" description="Major facilitator superfamily (MFS) profile" evidence="6">
    <location>
        <begin position="25"/>
        <end position="478"/>
    </location>
</feature>
<dbReference type="Gene3D" id="1.20.1250.20">
    <property type="entry name" value="MFS general substrate transporter like domains"/>
    <property type="match status" value="2"/>
</dbReference>
<keyword evidence="8" id="KW-1185">Reference proteome</keyword>
<dbReference type="EMBL" id="RDBE01000006">
    <property type="protein sequence ID" value="RLV49632.1"/>
    <property type="molecule type" value="Genomic_DNA"/>
</dbReference>
<organism evidence="7 8">
    <name type="scientific">Nocardioides mangrovicus</name>
    <dbReference type="NCBI Taxonomy" id="2478913"/>
    <lineage>
        <taxon>Bacteria</taxon>
        <taxon>Bacillati</taxon>
        <taxon>Actinomycetota</taxon>
        <taxon>Actinomycetes</taxon>
        <taxon>Propionibacteriales</taxon>
        <taxon>Nocardioidaceae</taxon>
        <taxon>Nocardioides</taxon>
    </lineage>
</organism>
<evidence type="ECO:0000256" key="5">
    <source>
        <dbReference type="SAM" id="Phobius"/>
    </source>
</evidence>
<comment type="caution">
    <text evidence="7">The sequence shown here is derived from an EMBL/GenBank/DDBJ whole genome shotgun (WGS) entry which is preliminary data.</text>
</comment>
<feature type="transmembrane region" description="Helical" evidence="5">
    <location>
        <begin position="183"/>
        <end position="200"/>
    </location>
</feature>
<evidence type="ECO:0000313" key="7">
    <source>
        <dbReference type="EMBL" id="RLV49632.1"/>
    </source>
</evidence>
<dbReference type="Proteomes" id="UP000281708">
    <property type="component" value="Unassembled WGS sequence"/>
</dbReference>
<dbReference type="Pfam" id="PF07690">
    <property type="entry name" value="MFS_1"/>
    <property type="match status" value="1"/>
</dbReference>
<feature type="transmembrane region" description="Helical" evidence="5">
    <location>
        <begin position="21"/>
        <end position="47"/>
    </location>
</feature>
<feature type="transmembrane region" description="Helical" evidence="5">
    <location>
        <begin position="426"/>
        <end position="448"/>
    </location>
</feature>
<dbReference type="CDD" id="cd17321">
    <property type="entry name" value="MFS_MMR_MDR_like"/>
    <property type="match status" value="1"/>
</dbReference>
<feature type="transmembrane region" description="Helical" evidence="5">
    <location>
        <begin position="243"/>
        <end position="261"/>
    </location>
</feature>
<keyword evidence="2 5" id="KW-0812">Transmembrane</keyword>
<dbReference type="PANTHER" id="PTHR42718:SF39">
    <property type="entry name" value="ACTINORHODIN TRANSPORTER-RELATED"/>
    <property type="match status" value="1"/>
</dbReference>
<evidence type="ECO:0000313" key="8">
    <source>
        <dbReference type="Proteomes" id="UP000281708"/>
    </source>
</evidence>
<protein>
    <submittedName>
        <fullName evidence="7">MFS transporter</fullName>
    </submittedName>
</protein>
<feature type="transmembrane region" description="Helical" evidence="5">
    <location>
        <begin position="385"/>
        <end position="405"/>
    </location>
</feature>
<evidence type="ECO:0000256" key="1">
    <source>
        <dbReference type="ARBA" id="ARBA00004651"/>
    </source>
</evidence>
<feature type="transmembrane region" description="Helical" evidence="5">
    <location>
        <begin position="59"/>
        <end position="79"/>
    </location>
</feature>
<gene>
    <name evidence="7" type="ORF">D9V37_06850</name>
</gene>
<dbReference type="InterPro" id="IPR011701">
    <property type="entry name" value="MFS"/>
</dbReference>